<evidence type="ECO:0000313" key="3">
    <source>
        <dbReference type="Proteomes" id="UP000029409"/>
    </source>
</evidence>
<feature type="transmembrane region" description="Helical" evidence="1">
    <location>
        <begin position="5"/>
        <end position="27"/>
    </location>
</feature>
<name>A0A089HNP9_PAEDU</name>
<evidence type="ECO:0000313" key="2">
    <source>
        <dbReference type="EMBL" id="AIQ13621.1"/>
    </source>
</evidence>
<keyword evidence="3" id="KW-1185">Reference proteome</keyword>
<dbReference type="EMBL" id="CP009288">
    <property type="protein sequence ID" value="AIQ13621.1"/>
    <property type="molecule type" value="Genomic_DNA"/>
</dbReference>
<dbReference type="KEGG" id="pdu:PDUR_18105"/>
<keyword evidence="1" id="KW-0812">Transmembrane</keyword>
<gene>
    <name evidence="2" type="ORF">PDUR_18105</name>
</gene>
<dbReference type="OrthoDB" id="2632491at2"/>
<evidence type="ECO:0008006" key="4">
    <source>
        <dbReference type="Google" id="ProtNLM"/>
    </source>
</evidence>
<dbReference type="Proteomes" id="UP000029409">
    <property type="component" value="Chromosome"/>
</dbReference>
<reference evidence="2 3" key="1">
    <citation type="submission" date="2014-08" db="EMBL/GenBank/DDBJ databases">
        <title>Comparative genomics of the Paenibacillus odorifer group.</title>
        <authorList>
            <person name="den Bakker H.C."/>
            <person name="Tsai Y.-C."/>
            <person name="Martin N."/>
            <person name="Korlach J."/>
            <person name="Wiedmann M."/>
        </authorList>
    </citation>
    <scope>NUCLEOTIDE SEQUENCE [LARGE SCALE GENOMIC DNA]</scope>
    <source>
        <strain evidence="2 3">DSM 1735</strain>
    </source>
</reference>
<evidence type="ECO:0000256" key="1">
    <source>
        <dbReference type="SAM" id="Phobius"/>
    </source>
</evidence>
<accession>A0A089HNP9</accession>
<keyword evidence="1" id="KW-1133">Transmembrane helix</keyword>
<dbReference type="STRING" id="44251.PDUR_18105"/>
<protein>
    <recommendedName>
        <fullName evidence="4">Holin</fullName>
    </recommendedName>
</protein>
<dbReference type="eggNOG" id="ENOG50307BZ">
    <property type="taxonomic scope" value="Bacteria"/>
</dbReference>
<dbReference type="RefSeq" id="WP_042207424.1">
    <property type="nucleotide sequence ID" value="NZ_CP009288.1"/>
</dbReference>
<keyword evidence="1" id="KW-0472">Membrane</keyword>
<dbReference type="AlphaFoldDB" id="A0A089HNP9"/>
<organism evidence="2 3">
    <name type="scientific">Paenibacillus durus</name>
    <name type="common">Paenibacillus azotofixans</name>
    <dbReference type="NCBI Taxonomy" id="44251"/>
    <lineage>
        <taxon>Bacteria</taxon>
        <taxon>Bacillati</taxon>
        <taxon>Bacillota</taxon>
        <taxon>Bacilli</taxon>
        <taxon>Bacillales</taxon>
        <taxon>Paenibacillaceae</taxon>
        <taxon>Paenibacillus</taxon>
    </lineage>
</organism>
<proteinExistence type="predicted"/>
<feature type="transmembrane region" description="Helical" evidence="1">
    <location>
        <begin position="33"/>
        <end position="51"/>
    </location>
</feature>
<sequence>MKKRLLNPVFIAAVAGLTYQLLVKYGVAPEAGVYQSAVDIVTYALIGVGIYKTFPAEEGTK</sequence>